<name>E4YS57_OIKDI</name>
<dbReference type="GO" id="GO:0080048">
    <property type="term" value="F:GDP-D-glucose phosphorylase activity"/>
    <property type="evidence" value="ECO:0007669"/>
    <property type="project" value="UniProtKB-EC"/>
</dbReference>
<dbReference type="GO" id="GO:0000166">
    <property type="term" value="F:nucleotide binding"/>
    <property type="evidence" value="ECO:0007669"/>
    <property type="project" value="UniProtKB-KW"/>
</dbReference>
<proteinExistence type="predicted"/>
<dbReference type="GO" id="GO:0016787">
    <property type="term" value="F:hydrolase activity"/>
    <property type="evidence" value="ECO:0007669"/>
    <property type="project" value="UniProtKB-KW"/>
</dbReference>
<dbReference type="GO" id="GO:0006006">
    <property type="term" value="P:glucose metabolic process"/>
    <property type="evidence" value="ECO:0007669"/>
    <property type="project" value="TreeGrafter"/>
</dbReference>
<gene>
    <name evidence="2" type="ORF">GSOID_T00032224001</name>
</gene>
<dbReference type="EMBL" id="FN655179">
    <property type="protein sequence ID" value="CBY38296.1"/>
    <property type="molecule type" value="Genomic_DNA"/>
</dbReference>
<dbReference type="PANTHER" id="PTHR20884:SF8">
    <property type="entry name" value="GDP-D-GLUCOSE PHOSPHORYLASE 1"/>
    <property type="match status" value="1"/>
</dbReference>
<accession>E4YS57</accession>
<dbReference type="Proteomes" id="UP000011014">
    <property type="component" value="Unassembled WGS sequence"/>
</dbReference>
<protein>
    <recommendedName>
        <fullName evidence="1">GDPGP1-like N-terminal domain-containing protein</fullName>
    </recommendedName>
</protein>
<sequence>MEIFEYTNKDLSAANIDQLWEQQWKRIESTGLLRYDQPRENPNVKFVESEEGFKFAFQYLLNRGSKRRARVQFSSVNEPFSNERFHFGKINSSEILFTLKPAHRPNSSTTAIANVSPIEWGHFLLVPNLEQNSMQKITRGTREVVF</sequence>
<dbReference type="Pfam" id="PF26217">
    <property type="entry name" value="GDPGP1_N"/>
    <property type="match status" value="1"/>
</dbReference>
<evidence type="ECO:0000313" key="2">
    <source>
        <dbReference type="EMBL" id="CBY38296.1"/>
    </source>
</evidence>
<dbReference type="PANTHER" id="PTHR20884">
    <property type="entry name" value="GDP-D-GLUCOSE PHOSPHORYLASE 1"/>
    <property type="match status" value="1"/>
</dbReference>
<dbReference type="GO" id="GO:0005737">
    <property type="term" value="C:cytoplasm"/>
    <property type="evidence" value="ECO:0007669"/>
    <property type="project" value="UniProtKB-SubCell"/>
</dbReference>
<dbReference type="InterPro" id="IPR026506">
    <property type="entry name" value="GDPGP"/>
</dbReference>
<evidence type="ECO:0000259" key="1">
    <source>
        <dbReference type="Pfam" id="PF26217"/>
    </source>
</evidence>
<organism evidence="2">
    <name type="scientific">Oikopleura dioica</name>
    <name type="common">Tunicate</name>
    <dbReference type="NCBI Taxonomy" id="34765"/>
    <lineage>
        <taxon>Eukaryota</taxon>
        <taxon>Metazoa</taxon>
        <taxon>Chordata</taxon>
        <taxon>Tunicata</taxon>
        <taxon>Appendicularia</taxon>
        <taxon>Copelata</taxon>
        <taxon>Oikopleuridae</taxon>
        <taxon>Oikopleura</taxon>
    </lineage>
</organism>
<reference evidence="2" key="1">
    <citation type="journal article" date="2010" name="Science">
        <title>Plasticity of animal genome architecture unmasked by rapid evolution of a pelagic tunicate.</title>
        <authorList>
            <person name="Denoeud F."/>
            <person name="Henriet S."/>
            <person name="Mungpakdee S."/>
            <person name="Aury J.M."/>
            <person name="Da Silva C."/>
            <person name="Brinkmann H."/>
            <person name="Mikhaleva J."/>
            <person name="Olsen L.C."/>
            <person name="Jubin C."/>
            <person name="Canestro C."/>
            <person name="Bouquet J.M."/>
            <person name="Danks G."/>
            <person name="Poulain J."/>
            <person name="Campsteijn C."/>
            <person name="Adamski M."/>
            <person name="Cross I."/>
            <person name="Yadetie F."/>
            <person name="Muffato M."/>
            <person name="Louis A."/>
            <person name="Butcher S."/>
            <person name="Tsagkogeorga G."/>
            <person name="Konrad A."/>
            <person name="Singh S."/>
            <person name="Jensen M.F."/>
            <person name="Cong E.H."/>
            <person name="Eikeseth-Otteraa H."/>
            <person name="Noel B."/>
            <person name="Anthouard V."/>
            <person name="Porcel B.M."/>
            <person name="Kachouri-Lafond R."/>
            <person name="Nishino A."/>
            <person name="Ugolini M."/>
            <person name="Chourrout P."/>
            <person name="Nishida H."/>
            <person name="Aasland R."/>
            <person name="Huzurbazar S."/>
            <person name="Westhof E."/>
            <person name="Delsuc F."/>
            <person name="Lehrach H."/>
            <person name="Reinhardt R."/>
            <person name="Weissenbach J."/>
            <person name="Roy S.W."/>
            <person name="Artiguenave F."/>
            <person name="Postlethwait J.H."/>
            <person name="Manak J.R."/>
            <person name="Thompson E.M."/>
            <person name="Jaillon O."/>
            <person name="Du Pasquier L."/>
            <person name="Boudinot P."/>
            <person name="Liberles D.A."/>
            <person name="Volff J.N."/>
            <person name="Philippe H."/>
            <person name="Lenhard B."/>
            <person name="Roest Crollius H."/>
            <person name="Wincker P."/>
            <person name="Chourrout D."/>
        </authorList>
    </citation>
    <scope>NUCLEOTIDE SEQUENCE [LARGE SCALE GENOMIC DNA]</scope>
</reference>
<dbReference type="InterPro" id="IPR058866">
    <property type="entry name" value="GDPGP1_N"/>
</dbReference>
<dbReference type="AlphaFoldDB" id="E4YS57"/>
<feature type="domain" description="GDPGP1-like N-terminal" evidence="1">
    <location>
        <begin position="16"/>
        <end position="142"/>
    </location>
</feature>
<dbReference type="GO" id="GO:0005085">
    <property type="term" value="F:guanyl-nucleotide exchange factor activity"/>
    <property type="evidence" value="ECO:0007669"/>
    <property type="project" value="UniProtKB-KW"/>
</dbReference>